<protein>
    <recommendedName>
        <fullName evidence="2">DUF2188 domain-containing protein</fullName>
    </recommendedName>
</protein>
<reference evidence="1" key="1">
    <citation type="submission" date="2024-06" db="EMBL/GenBank/DDBJ databases">
        <title>Complete genome sequence of the cellulolytic actinobacterium, Cellulosimicrobium ES-005.</title>
        <authorList>
            <person name="Matthews C.T."/>
            <person name="Underwood K.D."/>
            <person name="Ghanchi K.M."/>
            <person name="Fields S.D."/>
            <person name="Gardner S.G."/>
        </authorList>
    </citation>
    <scope>NUCLEOTIDE SEQUENCE</scope>
    <source>
        <strain evidence="1">ES-005</strain>
    </source>
</reference>
<name>A0AAU8FZI3_9MICO</name>
<accession>A0AAU8FZI3</accession>
<dbReference type="EMBL" id="CP159290">
    <property type="protein sequence ID" value="XCH28869.1"/>
    <property type="molecule type" value="Genomic_DNA"/>
</dbReference>
<evidence type="ECO:0000313" key="1">
    <source>
        <dbReference type="EMBL" id="XCH28869.1"/>
    </source>
</evidence>
<evidence type="ECO:0008006" key="2">
    <source>
        <dbReference type="Google" id="ProtNLM"/>
    </source>
</evidence>
<dbReference type="AlphaFoldDB" id="A0AAU8FZI3"/>
<sequence length="129" mass="14115">MSALTRLRADGRHEVADDAEANKTHGCRTDSECILSDGHDGDHGHDREVWWTATTDGHWVLIERENNPDALVGPYPDEAAAVLAMEEALLIDGLCEEDSLDCNTVTIDGFDPAWDVHIIDPDDPDHTGA</sequence>
<gene>
    <name evidence="1" type="ORF">ABRQ22_14835</name>
</gene>
<proteinExistence type="predicted"/>
<dbReference type="RefSeq" id="WP_144721205.1">
    <property type="nucleotide sequence ID" value="NZ_CP159290.1"/>
</dbReference>
<organism evidence="1">
    <name type="scientific">Cellulosimicrobium sp. ES-005</name>
    <dbReference type="NCBI Taxonomy" id="3163031"/>
    <lineage>
        <taxon>Bacteria</taxon>
        <taxon>Bacillati</taxon>
        <taxon>Actinomycetota</taxon>
        <taxon>Actinomycetes</taxon>
        <taxon>Micrococcales</taxon>
        <taxon>Promicromonosporaceae</taxon>
        <taxon>Cellulosimicrobium</taxon>
    </lineage>
</organism>